<evidence type="ECO:0000256" key="7">
    <source>
        <dbReference type="SAM" id="SignalP"/>
    </source>
</evidence>
<keyword evidence="5" id="KW-0564">Palmitate</keyword>
<organism evidence="8 9">
    <name type="scientific">Brevundimonas viscosa</name>
    <dbReference type="NCBI Taxonomy" id="871741"/>
    <lineage>
        <taxon>Bacteria</taxon>
        <taxon>Pseudomonadati</taxon>
        <taxon>Pseudomonadota</taxon>
        <taxon>Alphaproteobacteria</taxon>
        <taxon>Caulobacterales</taxon>
        <taxon>Caulobacteraceae</taxon>
        <taxon>Brevundimonas</taxon>
    </lineage>
</organism>
<evidence type="ECO:0000256" key="2">
    <source>
        <dbReference type="ARBA" id="ARBA00022475"/>
    </source>
</evidence>
<keyword evidence="2" id="KW-1003">Cell membrane</keyword>
<dbReference type="AlphaFoldDB" id="A0A1I6P3I3"/>
<feature type="chain" id="PRO_5011556176" evidence="7">
    <location>
        <begin position="19"/>
        <end position="45"/>
    </location>
</feature>
<dbReference type="RefSeq" id="WP_092306974.1">
    <property type="nucleotide sequence ID" value="NZ_FOZV01000001.1"/>
</dbReference>
<evidence type="ECO:0000256" key="1">
    <source>
        <dbReference type="ARBA" id="ARBA00010296"/>
    </source>
</evidence>
<dbReference type="GO" id="GO:0009636">
    <property type="term" value="P:response to toxic substance"/>
    <property type="evidence" value="ECO:0007669"/>
    <property type="project" value="InterPro"/>
</dbReference>
<evidence type="ECO:0000313" key="8">
    <source>
        <dbReference type="EMBL" id="SFS34776.1"/>
    </source>
</evidence>
<reference evidence="9" key="1">
    <citation type="submission" date="2016-10" db="EMBL/GenBank/DDBJ databases">
        <authorList>
            <person name="Varghese N."/>
            <person name="Submissions S."/>
        </authorList>
    </citation>
    <scope>NUCLEOTIDE SEQUENCE [LARGE SCALE GENOMIC DNA]</scope>
    <source>
        <strain evidence="9">CGMCC 1.10683</strain>
    </source>
</reference>
<dbReference type="EMBL" id="FOZV01000001">
    <property type="protein sequence ID" value="SFS34776.1"/>
    <property type="molecule type" value="Genomic_DNA"/>
</dbReference>
<keyword evidence="6" id="KW-0449">Lipoprotein</keyword>
<dbReference type="GO" id="GO:0016020">
    <property type="term" value="C:membrane"/>
    <property type="evidence" value="ECO:0007669"/>
    <property type="project" value="InterPro"/>
</dbReference>
<proteinExistence type="inferred from homology"/>
<evidence type="ECO:0000256" key="4">
    <source>
        <dbReference type="ARBA" id="ARBA00023136"/>
    </source>
</evidence>
<dbReference type="InterPro" id="IPR012556">
    <property type="entry name" value="Entericidin"/>
</dbReference>
<name>A0A1I6P3I3_9CAUL</name>
<evidence type="ECO:0000256" key="5">
    <source>
        <dbReference type="ARBA" id="ARBA00023139"/>
    </source>
</evidence>
<sequence length="45" mass="4401">MKKIAVLSLIAAALAVSACNTISGIGRDVRAAGDAVTSGAESARN</sequence>
<dbReference type="PROSITE" id="PS51257">
    <property type="entry name" value="PROKAR_LIPOPROTEIN"/>
    <property type="match status" value="1"/>
</dbReference>
<accession>A0A1I6P3I3</accession>
<dbReference type="STRING" id="871741.SAMN05192570_0806"/>
<evidence type="ECO:0000256" key="3">
    <source>
        <dbReference type="ARBA" id="ARBA00022729"/>
    </source>
</evidence>
<gene>
    <name evidence="8" type="ORF">SAMN05192570_0806</name>
</gene>
<evidence type="ECO:0000256" key="6">
    <source>
        <dbReference type="ARBA" id="ARBA00023288"/>
    </source>
</evidence>
<evidence type="ECO:0000313" key="9">
    <source>
        <dbReference type="Proteomes" id="UP000198788"/>
    </source>
</evidence>
<keyword evidence="4" id="KW-0472">Membrane</keyword>
<feature type="signal peptide" evidence="7">
    <location>
        <begin position="1"/>
        <end position="18"/>
    </location>
</feature>
<protein>
    <submittedName>
        <fullName evidence="8">Entericidin EcnA/B family protein</fullName>
    </submittedName>
</protein>
<dbReference type="Proteomes" id="UP000198788">
    <property type="component" value="Unassembled WGS sequence"/>
</dbReference>
<dbReference type="Pfam" id="PF08085">
    <property type="entry name" value="Entericidin"/>
    <property type="match status" value="1"/>
</dbReference>
<comment type="similarity">
    <text evidence="1">Belongs to the EcnA/EcnB lipoprotein family.</text>
</comment>
<keyword evidence="9" id="KW-1185">Reference proteome</keyword>
<keyword evidence="3 7" id="KW-0732">Signal</keyword>